<dbReference type="GO" id="GO:0000166">
    <property type="term" value="F:nucleotide binding"/>
    <property type="evidence" value="ECO:0007669"/>
    <property type="project" value="InterPro"/>
</dbReference>
<keyword evidence="2" id="KW-1185">Reference proteome</keyword>
<name>A0A1J4N2Y9_9ACTN</name>
<dbReference type="STRING" id="1844.UG56_018090"/>
<dbReference type="GO" id="GO:0005737">
    <property type="term" value="C:cytoplasm"/>
    <property type="evidence" value="ECO:0007669"/>
    <property type="project" value="InterPro"/>
</dbReference>
<dbReference type="AlphaFoldDB" id="A0A1J4N2Y9"/>
<dbReference type="GO" id="GO:0009117">
    <property type="term" value="P:nucleotide metabolic process"/>
    <property type="evidence" value="ECO:0007669"/>
    <property type="project" value="InterPro"/>
</dbReference>
<dbReference type="Pfam" id="PF06189">
    <property type="entry name" value="5-nucleotidase"/>
    <property type="match status" value="1"/>
</dbReference>
<sequence>MSEVSGRLPGVGYELSDRLVVGIASSALFDLTESDAYFREHGEEAYRRYQDERIDDPLRPGVAFPFIKRLLSLNDLAADVDDGLVEVIVVSRNDPSTGLRVMRSIEHHGLPMTRAVFTQGRSPHRYIGALGMSLFLSGNRDDVIAANREGFPAGHVLPSAATYDDTDRSVVVAFDFDGVLADDGSERVFREEGIERYRAYEASRKSEPLAPGPLQPLLRDLNLIQQIEEQRRLEDPDYEPRLRIALVTARGAPAHERAIRSLQSWDVHVNEAFFLGGVDKVRVLEVLRPLIFFDDQTTHLDEAVESIAGVHIPYGVANADDVPAGQ</sequence>
<evidence type="ECO:0000313" key="1">
    <source>
        <dbReference type="EMBL" id="OIJ25327.1"/>
    </source>
</evidence>
<accession>A0A1J4N2Y9</accession>
<dbReference type="InterPro" id="IPR010394">
    <property type="entry name" value="5-nucleotidase"/>
</dbReference>
<comment type="caution">
    <text evidence="1">The sequence shown here is derived from an EMBL/GenBank/DDBJ whole genome shotgun (WGS) entry which is preliminary data.</text>
</comment>
<organism evidence="1 2">
    <name type="scientific">Nocardioides luteus</name>
    <dbReference type="NCBI Taxonomy" id="1844"/>
    <lineage>
        <taxon>Bacteria</taxon>
        <taxon>Bacillati</taxon>
        <taxon>Actinomycetota</taxon>
        <taxon>Actinomycetes</taxon>
        <taxon>Propionibacteriales</taxon>
        <taxon>Nocardioidaceae</taxon>
        <taxon>Nocardioides</taxon>
    </lineage>
</organism>
<dbReference type="GO" id="GO:0008253">
    <property type="term" value="F:5'-nucleotidase activity"/>
    <property type="evidence" value="ECO:0007669"/>
    <property type="project" value="InterPro"/>
</dbReference>
<evidence type="ECO:0000313" key="2">
    <source>
        <dbReference type="Proteomes" id="UP000033772"/>
    </source>
</evidence>
<dbReference type="EMBL" id="JZDQ02000026">
    <property type="protein sequence ID" value="OIJ25327.1"/>
    <property type="molecule type" value="Genomic_DNA"/>
</dbReference>
<dbReference type="PANTHER" id="PTHR31367:SF5">
    <property type="entry name" value="CYTOSOLIC 5'-NUCLEOTIDASE 1A"/>
    <property type="match status" value="1"/>
</dbReference>
<dbReference type="GO" id="GO:0000287">
    <property type="term" value="F:magnesium ion binding"/>
    <property type="evidence" value="ECO:0007669"/>
    <property type="project" value="InterPro"/>
</dbReference>
<reference evidence="1" key="1">
    <citation type="submission" date="2016-10" db="EMBL/GenBank/DDBJ databases">
        <title>Draft Genome Sequence of Nocardioides luteus Strain BAFB, an Alkane-Degrading Bacterium Isolated from JP-7 Polluted Soil.</title>
        <authorList>
            <person name="Brown L."/>
            <person name="Ruiz O.N."/>
            <person name="Gunasekera T."/>
        </authorList>
    </citation>
    <scope>NUCLEOTIDE SEQUENCE [LARGE SCALE GENOMIC DNA]</scope>
    <source>
        <strain evidence="1">BAFB</strain>
    </source>
</reference>
<dbReference type="PANTHER" id="PTHR31367">
    <property type="entry name" value="CYTOSOLIC 5'-NUCLEOTIDASE 1 FAMILY MEMBER"/>
    <property type="match status" value="1"/>
</dbReference>
<protein>
    <submittedName>
        <fullName evidence="1">5'-nucleotidase</fullName>
    </submittedName>
</protein>
<proteinExistence type="predicted"/>
<gene>
    <name evidence="1" type="ORF">UG56_018090</name>
</gene>
<dbReference type="Proteomes" id="UP000033772">
    <property type="component" value="Unassembled WGS sequence"/>
</dbReference>